<feature type="domain" description="Thioesterase" evidence="2">
    <location>
        <begin position="6"/>
        <end position="229"/>
    </location>
</feature>
<dbReference type="Proteomes" id="UP000652153">
    <property type="component" value="Unassembled WGS sequence"/>
</dbReference>
<gene>
    <name evidence="3" type="ORF">GCM10008014_07380</name>
</gene>
<evidence type="ECO:0000313" key="4">
    <source>
        <dbReference type="Proteomes" id="UP000652153"/>
    </source>
</evidence>
<comment type="caution">
    <text evidence="3">The sequence shown here is derived from an EMBL/GenBank/DDBJ whole genome shotgun (WGS) entry which is preliminary data.</text>
</comment>
<dbReference type="InterPro" id="IPR012223">
    <property type="entry name" value="TEII"/>
</dbReference>
<name>A0ABQ1Z0N8_9BACL</name>
<dbReference type="PANTHER" id="PTHR11487:SF0">
    <property type="entry name" value="S-ACYL FATTY ACID SYNTHASE THIOESTERASE, MEDIUM CHAIN"/>
    <property type="match status" value="1"/>
</dbReference>
<proteinExistence type="inferred from homology"/>
<dbReference type="SUPFAM" id="SSF53474">
    <property type="entry name" value="alpha/beta-Hydrolases"/>
    <property type="match status" value="1"/>
</dbReference>
<dbReference type="PANTHER" id="PTHR11487">
    <property type="entry name" value="THIOESTERASE"/>
    <property type="match status" value="1"/>
</dbReference>
<evidence type="ECO:0000313" key="3">
    <source>
        <dbReference type="EMBL" id="GGH45386.1"/>
    </source>
</evidence>
<dbReference type="InterPro" id="IPR001031">
    <property type="entry name" value="Thioesterase"/>
</dbReference>
<protein>
    <submittedName>
        <fullName evidence="3">Thioesterase</fullName>
    </submittedName>
</protein>
<dbReference type="EMBL" id="BMFU01000001">
    <property type="protein sequence ID" value="GGH45386.1"/>
    <property type="molecule type" value="Genomic_DNA"/>
</dbReference>
<sequence length="240" mass="27716">MKPFVLYCLPHAGGSSYLFNSWIKVLDKEIECMPFEYPGRGKMLSKSPYADIQNASMDVVEQIKHTLHGRDYALFGHSMGALIAYETLDQIKKAGMNQPVHVYLSGKTAPFHIREPGAQRYKLSDELFLQEIVQLGGLPDEFVQNRELLDYFLPIIRDDFRLVETYKYQVREPIEQEVSILYGSKDSSMIGSIEDWNRIFSSTVNYYAFNGGHFFYQDYVEEIVGIINQMFRALSIQNFS</sequence>
<reference evidence="4" key="1">
    <citation type="journal article" date="2019" name="Int. J. Syst. Evol. Microbiol.">
        <title>The Global Catalogue of Microorganisms (GCM) 10K type strain sequencing project: providing services to taxonomists for standard genome sequencing and annotation.</title>
        <authorList>
            <consortium name="The Broad Institute Genomics Platform"/>
            <consortium name="The Broad Institute Genome Sequencing Center for Infectious Disease"/>
            <person name="Wu L."/>
            <person name="Ma J."/>
        </authorList>
    </citation>
    <scope>NUCLEOTIDE SEQUENCE [LARGE SCALE GENOMIC DNA]</scope>
    <source>
        <strain evidence="4">CGMCC 1.12770</strain>
    </source>
</reference>
<dbReference type="Pfam" id="PF00975">
    <property type="entry name" value="Thioesterase"/>
    <property type="match status" value="1"/>
</dbReference>
<comment type="similarity">
    <text evidence="1">Belongs to the thioesterase family.</text>
</comment>
<dbReference type="InterPro" id="IPR029058">
    <property type="entry name" value="AB_hydrolase_fold"/>
</dbReference>
<evidence type="ECO:0000256" key="1">
    <source>
        <dbReference type="ARBA" id="ARBA00007169"/>
    </source>
</evidence>
<keyword evidence="4" id="KW-1185">Reference proteome</keyword>
<accession>A0ABQ1Z0N8</accession>
<evidence type="ECO:0000259" key="2">
    <source>
        <dbReference type="Pfam" id="PF00975"/>
    </source>
</evidence>
<organism evidence="3 4">
    <name type="scientific">Paenibacillus silvae</name>
    <dbReference type="NCBI Taxonomy" id="1325358"/>
    <lineage>
        <taxon>Bacteria</taxon>
        <taxon>Bacillati</taxon>
        <taxon>Bacillota</taxon>
        <taxon>Bacilli</taxon>
        <taxon>Bacillales</taxon>
        <taxon>Paenibacillaceae</taxon>
        <taxon>Paenibacillus</taxon>
    </lineage>
</organism>
<dbReference type="RefSeq" id="WP_188591266.1">
    <property type="nucleotide sequence ID" value="NZ_BMFU01000001.1"/>
</dbReference>
<dbReference type="Gene3D" id="3.40.50.1820">
    <property type="entry name" value="alpha/beta hydrolase"/>
    <property type="match status" value="1"/>
</dbReference>